<organism evidence="3 4">
    <name type="scientific">Paenibacillus algorifonticola</name>
    <dbReference type="NCBI Taxonomy" id="684063"/>
    <lineage>
        <taxon>Bacteria</taxon>
        <taxon>Bacillati</taxon>
        <taxon>Bacillota</taxon>
        <taxon>Bacilli</taxon>
        <taxon>Bacillales</taxon>
        <taxon>Paenibacillaceae</taxon>
        <taxon>Paenibacillus</taxon>
    </lineage>
</organism>
<feature type="region of interest" description="Disordered" evidence="1">
    <location>
        <begin position="278"/>
        <end position="297"/>
    </location>
</feature>
<dbReference type="EMBL" id="FONN01000002">
    <property type="protein sequence ID" value="SFE42594.1"/>
    <property type="molecule type" value="Genomic_DNA"/>
</dbReference>
<gene>
    <name evidence="3" type="ORF">SAMN04487969_102460</name>
</gene>
<evidence type="ECO:0000313" key="4">
    <source>
        <dbReference type="Proteomes" id="UP000183410"/>
    </source>
</evidence>
<dbReference type="AlphaFoldDB" id="A0A1I2AEZ9"/>
<evidence type="ECO:0000256" key="1">
    <source>
        <dbReference type="SAM" id="MobiDB-lite"/>
    </source>
</evidence>
<dbReference type="InterPro" id="IPR006497">
    <property type="entry name" value="Phage_lambda_VrpO_N"/>
</dbReference>
<protein>
    <submittedName>
        <fullName evidence="3">Phage replication protein O</fullName>
    </submittedName>
</protein>
<dbReference type="RefSeq" id="WP_046230183.1">
    <property type="nucleotide sequence ID" value="NZ_FONN01000002.1"/>
</dbReference>
<dbReference type="Pfam" id="PF04492">
    <property type="entry name" value="Phage_rep_O"/>
    <property type="match status" value="1"/>
</dbReference>
<dbReference type="InterPro" id="IPR036388">
    <property type="entry name" value="WH-like_DNA-bd_sf"/>
</dbReference>
<feature type="region of interest" description="Disordered" evidence="1">
    <location>
        <begin position="117"/>
        <end position="156"/>
    </location>
</feature>
<accession>A0A1I2AEZ9</accession>
<proteinExistence type="predicted"/>
<reference evidence="4" key="1">
    <citation type="submission" date="2016-10" db="EMBL/GenBank/DDBJ databases">
        <authorList>
            <person name="Varghese N."/>
            <person name="Submissions S."/>
        </authorList>
    </citation>
    <scope>NUCLEOTIDE SEQUENCE [LARGE SCALE GENOMIC DNA]</scope>
    <source>
        <strain evidence="4">CGMCC 1.10223</strain>
    </source>
</reference>
<evidence type="ECO:0000313" key="3">
    <source>
        <dbReference type="EMBL" id="SFE42594.1"/>
    </source>
</evidence>
<dbReference type="NCBIfam" id="TIGR01610">
    <property type="entry name" value="phage_O_Nterm"/>
    <property type="match status" value="1"/>
</dbReference>
<keyword evidence="4" id="KW-1185">Reference proteome</keyword>
<dbReference type="OrthoDB" id="1821976at2"/>
<name>A0A1I2AEZ9_9BACL</name>
<feature type="domain" description="Bacteriophage lambda Replication protein O N-terminal" evidence="2">
    <location>
        <begin position="6"/>
        <end position="103"/>
    </location>
</feature>
<sequence>MAAPQKENGFTAVANEILDEICQYKFNGSQLRIIMKVWRLTYGYSRKDHEFARTFLQEVTGLSESTVKTEVTALIKNKVLIVTQKETSTDGRKLAFNKNYEEWTIQKSGESMTEQLDLFGGQDSTPQDDQGRGLGFHPSEGYDSTPPSSVSGGAFPPLYKEKDLSLNKSIKEKEMMFETFYSLYPRKIAKPYAKTIWIRKCKDETFDPDLVITNTKHFADTCILLKTKTSYIPHPSTYINQKKYEDYPRVDPEGLAAVGQSKLGSTMDFLQQQIGGGFGGQEASGLTLREGGERLPE</sequence>
<dbReference type="Gene3D" id="1.10.10.10">
    <property type="entry name" value="Winged helix-like DNA-binding domain superfamily/Winged helix DNA-binding domain"/>
    <property type="match status" value="1"/>
</dbReference>
<evidence type="ECO:0000259" key="2">
    <source>
        <dbReference type="Pfam" id="PF04492"/>
    </source>
</evidence>
<dbReference type="Proteomes" id="UP000183410">
    <property type="component" value="Unassembled WGS sequence"/>
</dbReference>
<dbReference type="GO" id="GO:0006260">
    <property type="term" value="P:DNA replication"/>
    <property type="evidence" value="ECO:0007669"/>
    <property type="project" value="InterPro"/>
</dbReference>